<evidence type="ECO:0000313" key="2">
    <source>
        <dbReference type="EMBL" id="KAG8367178.1"/>
    </source>
</evidence>
<organism evidence="2 3">
    <name type="scientific">Buddleja alternifolia</name>
    <dbReference type="NCBI Taxonomy" id="168488"/>
    <lineage>
        <taxon>Eukaryota</taxon>
        <taxon>Viridiplantae</taxon>
        <taxon>Streptophyta</taxon>
        <taxon>Embryophyta</taxon>
        <taxon>Tracheophyta</taxon>
        <taxon>Spermatophyta</taxon>
        <taxon>Magnoliopsida</taxon>
        <taxon>eudicotyledons</taxon>
        <taxon>Gunneridae</taxon>
        <taxon>Pentapetalae</taxon>
        <taxon>asterids</taxon>
        <taxon>lamiids</taxon>
        <taxon>Lamiales</taxon>
        <taxon>Scrophulariaceae</taxon>
        <taxon>Buddlejeae</taxon>
        <taxon>Buddleja</taxon>
    </lineage>
</organism>
<comment type="similarity">
    <text evidence="1">Belongs to the HEBP family.</text>
</comment>
<dbReference type="InterPro" id="IPR006917">
    <property type="entry name" value="SOUL_heme-bd"/>
</dbReference>
<dbReference type="SUPFAM" id="SSF55136">
    <property type="entry name" value="Probable bacterial effector-binding domain"/>
    <property type="match status" value="1"/>
</dbReference>
<dbReference type="PANTHER" id="PTHR11220:SF59">
    <property type="entry name" value="HEME-BINDING PROTEIN 2-LIKE"/>
    <property type="match status" value="1"/>
</dbReference>
<dbReference type="InterPro" id="IPR011256">
    <property type="entry name" value="Reg_factor_effector_dom_sf"/>
</dbReference>
<evidence type="ECO:0000313" key="3">
    <source>
        <dbReference type="Proteomes" id="UP000826271"/>
    </source>
</evidence>
<gene>
    <name evidence="2" type="ORF">BUALT_Bualt16G0045600</name>
</gene>
<dbReference type="PANTHER" id="PTHR11220">
    <property type="entry name" value="HEME-BINDING PROTEIN-RELATED"/>
    <property type="match status" value="1"/>
</dbReference>
<dbReference type="Gene3D" id="3.20.80.10">
    <property type="entry name" value="Regulatory factor, effector binding domain"/>
    <property type="match status" value="1"/>
</dbReference>
<comment type="caution">
    <text evidence="2">The sequence shown here is derived from an EMBL/GenBank/DDBJ whole genome shotgun (WGS) entry which is preliminary data.</text>
</comment>
<accession>A0AAV6WJX3</accession>
<reference evidence="2" key="1">
    <citation type="submission" date="2019-10" db="EMBL/GenBank/DDBJ databases">
        <authorList>
            <person name="Zhang R."/>
            <person name="Pan Y."/>
            <person name="Wang J."/>
            <person name="Ma R."/>
            <person name="Yu S."/>
        </authorList>
    </citation>
    <scope>NUCLEOTIDE SEQUENCE</scope>
    <source>
        <strain evidence="2">LA-IB0</strain>
        <tissue evidence="2">Leaf</tissue>
    </source>
</reference>
<dbReference type="AlphaFoldDB" id="A0AAV6WJX3"/>
<evidence type="ECO:0008006" key="4">
    <source>
        <dbReference type="Google" id="ProtNLM"/>
    </source>
</evidence>
<sequence>MTAPVLVDVENSTYTVYFYAPQKYEKSIPPPTPDERKPVKLPKYKYAAVRRFDGFITNKNIPKQVDALKKSLQGTPYEQAAALDRYTIAGYNSPFEL</sequence>
<keyword evidence="3" id="KW-1185">Reference proteome</keyword>
<protein>
    <recommendedName>
        <fullName evidence="4">SOUL heme-binding protein</fullName>
    </recommendedName>
</protein>
<dbReference type="Proteomes" id="UP000826271">
    <property type="component" value="Unassembled WGS sequence"/>
</dbReference>
<proteinExistence type="inferred from homology"/>
<evidence type="ECO:0000256" key="1">
    <source>
        <dbReference type="ARBA" id="ARBA00009817"/>
    </source>
</evidence>
<dbReference type="Pfam" id="PF04832">
    <property type="entry name" value="SOUL"/>
    <property type="match status" value="1"/>
</dbReference>
<dbReference type="EMBL" id="WHWC01000016">
    <property type="protein sequence ID" value="KAG8367178.1"/>
    <property type="molecule type" value="Genomic_DNA"/>
</dbReference>
<name>A0AAV6WJX3_9LAMI</name>